<gene>
    <name evidence="12" type="ORF">METZ01_LOCUS34174</name>
</gene>
<feature type="transmembrane region" description="Helical" evidence="10">
    <location>
        <begin position="96"/>
        <end position="126"/>
    </location>
</feature>
<keyword evidence="9 10" id="KW-0472">Membrane</keyword>
<evidence type="ECO:0000256" key="2">
    <source>
        <dbReference type="ARBA" id="ARBA00004141"/>
    </source>
</evidence>
<dbReference type="Gene3D" id="2.30.42.10">
    <property type="match status" value="1"/>
</dbReference>
<dbReference type="PANTHER" id="PTHR42837:SF2">
    <property type="entry name" value="MEMBRANE METALLOPROTEASE ARASP2, CHLOROPLASTIC-RELATED"/>
    <property type="match status" value="1"/>
</dbReference>
<keyword evidence="8" id="KW-0482">Metalloprotease</keyword>
<dbReference type="InterPro" id="IPR036034">
    <property type="entry name" value="PDZ_sf"/>
</dbReference>
<evidence type="ECO:0000256" key="9">
    <source>
        <dbReference type="ARBA" id="ARBA00023136"/>
    </source>
</evidence>
<evidence type="ECO:0000256" key="3">
    <source>
        <dbReference type="ARBA" id="ARBA00022670"/>
    </source>
</evidence>
<dbReference type="Pfam" id="PF02163">
    <property type="entry name" value="Peptidase_M50"/>
    <property type="match status" value="1"/>
</dbReference>
<comment type="cofactor">
    <cofactor evidence="1">
        <name>Zn(2+)</name>
        <dbReference type="ChEBI" id="CHEBI:29105"/>
    </cofactor>
</comment>
<evidence type="ECO:0000256" key="7">
    <source>
        <dbReference type="ARBA" id="ARBA00022989"/>
    </source>
</evidence>
<accession>A0A381QQF7</accession>
<proteinExistence type="predicted"/>
<keyword evidence="7 10" id="KW-1133">Transmembrane helix</keyword>
<dbReference type="PANTHER" id="PTHR42837">
    <property type="entry name" value="REGULATOR OF SIGMA-E PROTEASE RSEP"/>
    <property type="match status" value="1"/>
</dbReference>
<feature type="transmembrane region" description="Helical" evidence="10">
    <location>
        <begin position="270"/>
        <end position="290"/>
    </location>
</feature>
<dbReference type="GO" id="GO:0006508">
    <property type="term" value="P:proteolysis"/>
    <property type="evidence" value="ECO:0007669"/>
    <property type="project" value="UniProtKB-KW"/>
</dbReference>
<keyword evidence="6" id="KW-0862">Zinc</keyword>
<evidence type="ECO:0000256" key="8">
    <source>
        <dbReference type="ARBA" id="ARBA00023049"/>
    </source>
</evidence>
<feature type="domain" description="Peptidase M50" evidence="11">
    <location>
        <begin position="6"/>
        <end position="331"/>
    </location>
</feature>
<sequence length="344" mass="39313">MIYINLLIIFLLIIFIHELGHYCAARLFNAQVTDFSIGFGKSIYNFVDKNNTNWKISLIPLGGYVKIKGLDTIFQKESKSGYEIGSFQSLNLFKKIVILLAGSFFNILSAWLFLFITLFFVGIVSYTSEVGEVMKDSPASINDIQKGDIITSINNQIINEFNDIPKAIGSEKFISIDLLRDNTIITKKFELKFNSELQKYLIGISSTNNPIIKRYLFFESFSQSLYFIPNYYLSTYKYLKQSINNNTITKELSGPIGIVKMADQLMLDKIKGIVLLFIVISLFVGIFNLIPVPLLDGGHIVYFIIRRIFSDSLPEFVTKIYLIVGFTIISFLFLVVTFNDIFYK</sequence>
<organism evidence="12">
    <name type="scientific">marine metagenome</name>
    <dbReference type="NCBI Taxonomy" id="408172"/>
    <lineage>
        <taxon>unclassified sequences</taxon>
        <taxon>metagenomes</taxon>
        <taxon>ecological metagenomes</taxon>
    </lineage>
</organism>
<dbReference type="EMBL" id="UINC01001463">
    <property type="protein sequence ID" value="SUZ81320.1"/>
    <property type="molecule type" value="Genomic_DNA"/>
</dbReference>
<keyword evidence="3" id="KW-0645">Protease</keyword>
<dbReference type="GO" id="GO:0016020">
    <property type="term" value="C:membrane"/>
    <property type="evidence" value="ECO:0007669"/>
    <property type="project" value="UniProtKB-SubCell"/>
</dbReference>
<dbReference type="AlphaFoldDB" id="A0A381QQF7"/>
<protein>
    <recommendedName>
        <fullName evidence="11">Peptidase M50 domain-containing protein</fullName>
    </recommendedName>
</protein>
<name>A0A381QQF7_9ZZZZ</name>
<dbReference type="CDD" id="cd06163">
    <property type="entry name" value="S2P-M50_PDZ_RseP-like"/>
    <property type="match status" value="1"/>
</dbReference>
<evidence type="ECO:0000259" key="11">
    <source>
        <dbReference type="Pfam" id="PF02163"/>
    </source>
</evidence>
<dbReference type="InterPro" id="IPR008915">
    <property type="entry name" value="Peptidase_M50"/>
</dbReference>
<keyword evidence="5" id="KW-0378">Hydrolase</keyword>
<evidence type="ECO:0000256" key="1">
    <source>
        <dbReference type="ARBA" id="ARBA00001947"/>
    </source>
</evidence>
<dbReference type="GO" id="GO:0004222">
    <property type="term" value="F:metalloendopeptidase activity"/>
    <property type="evidence" value="ECO:0007669"/>
    <property type="project" value="InterPro"/>
</dbReference>
<dbReference type="SUPFAM" id="SSF50156">
    <property type="entry name" value="PDZ domain-like"/>
    <property type="match status" value="1"/>
</dbReference>
<evidence type="ECO:0000256" key="4">
    <source>
        <dbReference type="ARBA" id="ARBA00022692"/>
    </source>
</evidence>
<evidence type="ECO:0000256" key="5">
    <source>
        <dbReference type="ARBA" id="ARBA00022801"/>
    </source>
</evidence>
<keyword evidence="4 10" id="KW-0812">Transmembrane</keyword>
<comment type="subcellular location">
    <subcellularLocation>
        <location evidence="2">Membrane</location>
        <topology evidence="2">Multi-pass membrane protein</topology>
    </subcellularLocation>
</comment>
<feature type="transmembrane region" description="Helical" evidence="10">
    <location>
        <begin position="320"/>
        <end position="343"/>
    </location>
</feature>
<reference evidence="12" key="1">
    <citation type="submission" date="2018-05" db="EMBL/GenBank/DDBJ databases">
        <authorList>
            <person name="Lanie J.A."/>
            <person name="Ng W.-L."/>
            <person name="Kazmierczak K.M."/>
            <person name="Andrzejewski T.M."/>
            <person name="Davidsen T.M."/>
            <person name="Wayne K.J."/>
            <person name="Tettelin H."/>
            <person name="Glass J.I."/>
            <person name="Rusch D."/>
            <person name="Podicherti R."/>
            <person name="Tsui H.-C.T."/>
            <person name="Winkler M.E."/>
        </authorList>
    </citation>
    <scope>NUCLEOTIDE SEQUENCE</scope>
</reference>
<evidence type="ECO:0000256" key="10">
    <source>
        <dbReference type="SAM" id="Phobius"/>
    </source>
</evidence>
<evidence type="ECO:0000256" key="6">
    <source>
        <dbReference type="ARBA" id="ARBA00022833"/>
    </source>
</evidence>
<evidence type="ECO:0000313" key="12">
    <source>
        <dbReference type="EMBL" id="SUZ81320.1"/>
    </source>
</evidence>
<dbReference type="InterPro" id="IPR004387">
    <property type="entry name" value="Pept_M50_Zn"/>
</dbReference>